<dbReference type="AlphaFoldDB" id="A0A0M0JZA3"/>
<protein>
    <submittedName>
        <fullName evidence="1">Uncharacterized protein</fullName>
    </submittedName>
</protein>
<name>A0A0M0JZA3_9EUKA</name>
<evidence type="ECO:0000313" key="2">
    <source>
        <dbReference type="Proteomes" id="UP000037460"/>
    </source>
</evidence>
<dbReference type="Proteomes" id="UP000037460">
    <property type="component" value="Unassembled WGS sequence"/>
</dbReference>
<gene>
    <name evidence="1" type="ORF">Ctob_012383</name>
</gene>
<evidence type="ECO:0000313" key="1">
    <source>
        <dbReference type="EMBL" id="KOO31900.1"/>
    </source>
</evidence>
<reference evidence="2" key="1">
    <citation type="journal article" date="2015" name="PLoS Genet.">
        <title>Genome Sequence and Transcriptome Analyses of Chrysochromulina tobin: Metabolic Tools for Enhanced Algal Fitness in the Prominent Order Prymnesiales (Haptophyceae).</title>
        <authorList>
            <person name="Hovde B.T."/>
            <person name="Deodato C.R."/>
            <person name="Hunsperger H.M."/>
            <person name="Ryken S.A."/>
            <person name="Yost W."/>
            <person name="Jha R.K."/>
            <person name="Patterson J."/>
            <person name="Monnat R.J. Jr."/>
            <person name="Barlow S.B."/>
            <person name="Starkenburg S.R."/>
            <person name="Cattolico R.A."/>
        </authorList>
    </citation>
    <scope>NUCLEOTIDE SEQUENCE</scope>
    <source>
        <strain evidence="2">CCMP291</strain>
    </source>
</reference>
<proteinExistence type="predicted"/>
<keyword evidence="2" id="KW-1185">Reference proteome</keyword>
<organism evidence="1 2">
    <name type="scientific">Chrysochromulina tobinii</name>
    <dbReference type="NCBI Taxonomy" id="1460289"/>
    <lineage>
        <taxon>Eukaryota</taxon>
        <taxon>Haptista</taxon>
        <taxon>Haptophyta</taxon>
        <taxon>Prymnesiophyceae</taxon>
        <taxon>Prymnesiales</taxon>
        <taxon>Chrysochromulinaceae</taxon>
        <taxon>Chrysochromulina</taxon>
    </lineage>
</organism>
<comment type="caution">
    <text evidence="1">The sequence shown here is derived from an EMBL/GenBank/DDBJ whole genome shotgun (WGS) entry which is preliminary data.</text>
</comment>
<dbReference type="EMBL" id="JWZX01001904">
    <property type="protein sequence ID" value="KOO31900.1"/>
    <property type="molecule type" value="Genomic_DNA"/>
</dbReference>
<accession>A0A0M0JZA3</accession>
<sequence length="89" mass="10097">MSSETSNNDDKSYNKLTPVTETMHAITWDGNNATIMGTLLKIQEWVTRTGQFRMFIEQGAVRVGRYTMIVDHTDAIEFLQKALSLKSGR</sequence>